<evidence type="ECO:0000313" key="14">
    <source>
        <dbReference type="Ensembl" id="ENSCMIP00000021756.1"/>
    </source>
</evidence>
<evidence type="ECO:0000256" key="1">
    <source>
        <dbReference type="ARBA" id="ARBA00004651"/>
    </source>
</evidence>
<reference evidence="15" key="1">
    <citation type="journal article" date="2006" name="Science">
        <title>Ancient noncoding elements conserved in the human genome.</title>
        <authorList>
            <person name="Venkatesh B."/>
            <person name="Kirkness E.F."/>
            <person name="Loh Y.H."/>
            <person name="Halpern A.L."/>
            <person name="Lee A.P."/>
            <person name="Johnson J."/>
            <person name="Dandona N."/>
            <person name="Viswanathan L.D."/>
            <person name="Tay A."/>
            <person name="Venter J.C."/>
            <person name="Strausberg R.L."/>
            <person name="Brenner S."/>
        </authorList>
    </citation>
    <scope>NUCLEOTIDE SEQUENCE [LARGE SCALE GENOMIC DNA]</scope>
</reference>
<dbReference type="AlphaFoldDB" id="A0A4W3HZC2"/>
<keyword evidence="6 12" id="KW-1133">Transmembrane helix</keyword>
<reference evidence="14" key="4">
    <citation type="submission" date="2025-08" db="UniProtKB">
        <authorList>
            <consortium name="Ensembl"/>
        </authorList>
    </citation>
    <scope>IDENTIFICATION</scope>
</reference>
<dbReference type="Ensembl" id="ENSCMIT00000022141.1">
    <property type="protein sequence ID" value="ENSCMIP00000021756.1"/>
    <property type="gene ID" value="ENSCMIG00000009865.1"/>
</dbReference>
<evidence type="ECO:0000256" key="10">
    <source>
        <dbReference type="ARBA" id="ARBA00023180"/>
    </source>
</evidence>
<keyword evidence="15" id="KW-1185">Reference proteome</keyword>
<comment type="similarity">
    <text evidence="2">Belongs to the G-protein coupled receptor 3 family.</text>
</comment>
<dbReference type="InterPro" id="IPR028082">
    <property type="entry name" value="Peripla_BP_I"/>
</dbReference>
<dbReference type="Gene3D" id="2.10.50.30">
    <property type="entry name" value="GPCR, family 3, nine cysteines domain"/>
    <property type="match status" value="1"/>
</dbReference>
<feature type="transmembrane region" description="Helical" evidence="12">
    <location>
        <begin position="677"/>
        <end position="701"/>
    </location>
</feature>
<dbReference type="PANTHER" id="PTHR24061">
    <property type="entry name" value="CALCIUM-SENSING RECEPTOR-RELATED"/>
    <property type="match status" value="1"/>
</dbReference>
<reference evidence="15" key="2">
    <citation type="journal article" date="2007" name="PLoS Biol.">
        <title>Survey sequencing and comparative analysis of the elephant shark (Callorhinchus milii) genome.</title>
        <authorList>
            <person name="Venkatesh B."/>
            <person name="Kirkness E.F."/>
            <person name="Loh Y.H."/>
            <person name="Halpern A.L."/>
            <person name="Lee A.P."/>
            <person name="Johnson J."/>
            <person name="Dandona N."/>
            <person name="Viswanathan L.D."/>
            <person name="Tay A."/>
            <person name="Venter J.C."/>
            <person name="Strausberg R.L."/>
            <person name="Brenner S."/>
        </authorList>
    </citation>
    <scope>NUCLEOTIDE SEQUENCE [LARGE SCALE GENOMIC DNA]</scope>
</reference>
<evidence type="ECO:0000313" key="15">
    <source>
        <dbReference type="Proteomes" id="UP000314986"/>
    </source>
</evidence>
<keyword evidence="5" id="KW-0732">Signal</keyword>
<keyword evidence="9" id="KW-0675">Receptor</keyword>
<reference evidence="15" key="3">
    <citation type="journal article" date="2014" name="Nature">
        <title>Elephant shark genome provides unique insights into gnathostome evolution.</title>
        <authorList>
            <consortium name="International Elephant Shark Genome Sequencing Consortium"/>
            <person name="Venkatesh B."/>
            <person name="Lee A.P."/>
            <person name="Ravi V."/>
            <person name="Maurya A.K."/>
            <person name="Lian M.M."/>
            <person name="Swann J.B."/>
            <person name="Ohta Y."/>
            <person name="Flajnik M.F."/>
            <person name="Sutoh Y."/>
            <person name="Kasahara M."/>
            <person name="Hoon S."/>
            <person name="Gangu V."/>
            <person name="Roy S.W."/>
            <person name="Irimia M."/>
            <person name="Korzh V."/>
            <person name="Kondrychyn I."/>
            <person name="Lim Z.W."/>
            <person name="Tay B.H."/>
            <person name="Tohari S."/>
            <person name="Kong K.W."/>
            <person name="Ho S."/>
            <person name="Lorente-Galdos B."/>
            <person name="Quilez J."/>
            <person name="Marques-Bonet T."/>
            <person name="Raney B.J."/>
            <person name="Ingham P.W."/>
            <person name="Tay A."/>
            <person name="Hillier L.W."/>
            <person name="Minx P."/>
            <person name="Boehm T."/>
            <person name="Wilson R.K."/>
            <person name="Brenner S."/>
            <person name="Warren W.C."/>
        </authorList>
    </citation>
    <scope>NUCLEOTIDE SEQUENCE [LARGE SCALE GENOMIC DNA]</scope>
</reference>
<keyword evidence="4 12" id="KW-0812">Transmembrane</keyword>
<evidence type="ECO:0000256" key="4">
    <source>
        <dbReference type="ARBA" id="ARBA00022692"/>
    </source>
</evidence>
<feature type="transmembrane region" description="Helical" evidence="12">
    <location>
        <begin position="721"/>
        <end position="746"/>
    </location>
</feature>
<keyword evidence="3" id="KW-1003">Cell membrane</keyword>
<proteinExistence type="inferred from homology"/>
<feature type="transmembrane region" description="Helical" evidence="12">
    <location>
        <begin position="21"/>
        <end position="37"/>
    </location>
</feature>
<evidence type="ECO:0000256" key="11">
    <source>
        <dbReference type="ARBA" id="ARBA00023224"/>
    </source>
</evidence>
<dbReference type="CDD" id="cd15283">
    <property type="entry name" value="7tmC_V2R_pheromone"/>
    <property type="match status" value="1"/>
</dbReference>
<keyword evidence="11" id="KW-0807">Transducer</keyword>
<dbReference type="Pfam" id="PF01094">
    <property type="entry name" value="ANF_receptor"/>
    <property type="match status" value="1"/>
</dbReference>
<evidence type="ECO:0000259" key="13">
    <source>
        <dbReference type="PROSITE" id="PS50259"/>
    </source>
</evidence>
<dbReference type="InterPro" id="IPR017979">
    <property type="entry name" value="GPCR_3_CS"/>
</dbReference>
<name>A0A4W3HZC2_CALMI</name>
<dbReference type="Pfam" id="PF00003">
    <property type="entry name" value="7tm_3"/>
    <property type="match status" value="1"/>
</dbReference>
<dbReference type="PANTHER" id="PTHR24061:SF528">
    <property type="entry name" value="C-FAMILY ODORANT RECEPTOR OLFCD2-RELATED"/>
    <property type="match status" value="1"/>
</dbReference>
<dbReference type="FunFam" id="3.40.50.2300:FF:000475">
    <property type="entry name" value="Olfactory receptor C family, g2"/>
    <property type="match status" value="1"/>
</dbReference>
<feature type="transmembrane region" description="Helical" evidence="12">
    <location>
        <begin position="643"/>
        <end position="665"/>
    </location>
</feature>
<feature type="transmembrane region" description="Helical" evidence="12">
    <location>
        <begin position="833"/>
        <end position="857"/>
    </location>
</feature>
<dbReference type="Pfam" id="PF07562">
    <property type="entry name" value="NCD3G"/>
    <property type="match status" value="1"/>
</dbReference>
<dbReference type="InterPro" id="IPR001828">
    <property type="entry name" value="ANF_lig-bd_rcpt"/>
</dbReference>
<dbReference type="InParanoid" id="A0A4W3HZC2"/>
<keyword evidence="8 12" id="KW-0472">Membrane</keyword>
<accession>A0A4W3HZC2</accession>
<dbReference type="InterPro" id="IPR000068">
    <property type="entry name" value="GPCR_3_Ca_sens_rcpt-rel"/>
</dbReference>
<reference evidence="14" key="5">
    <citation type="submission" date="2025-09" db="UniProtKB">
        <authorList>
            <consortium name="Ensembl"/>
        </authorList>
    </citation>
    <scope>IDENTIFICATION</scope>
</reference>
<feature type="transmembrane region" description="Helical" evidence="12">
    <location>
        <begin position="801"/>
        <end position="821"/>
    </location>
</feature>
<dbReference type="InterPro" id="IPR038550">
    <property type="entry name" value="GPCR_3_9-Cys_sf"/>
</dbReference>
<dbReference type="FunFam" id="3.40.50.2300:FF:000016">
    <property type="entry name" value="Taste 1 receptor member 2"/>
    <property type="match status" value="1"/>
</dbReference>
<protein>
    <submittedName>
        <fullName evidence="14">Extracellular calcium-sensing receptor-like</fullName>
    </submittedName>
</protein>
<dbReference type="PROSITE" id="PS00981">
    <property type="entry name" value="G_PROTEIN_RECEP_F3_3"/>
    <property type="match status" value="1"/>
</dbReference>
<dbReference type="CDD" id="cd06364">
    <property type="entry name" value="PBP1_CaSR"/>
    <property type="match status" value="1"/>
</dbReference>
<evidence type="ECO:0000256" key="6">
    <source>
        <dbReference type="ARBA" id="ARBA00022989"/>
    </source>
</evidence>
<feature type="transmembrane region" description="Helical" evidence="12">
    <location>
        <begin position="766"/>
        <end position="789"/>
    </location>
</feature>
<evidence type="ECO:0000256" key="3">
    <source>
        <dbReference type="ARBA" id="ARBA00022475"/>
    </source>
</evidence>
<organism evidence="14 15">
    <name type="scientific">Callorhinchus milii</name>
    <name type="common">Ghost shark</name>
    <dbReference type="NCBI Taxonomy" id="7868"/>
    <lineage>
        <taxon>Eukaryota</taxon>
        <taxon>Metazoa</taxon>
        <taxon>Chordata</taxon>
        <taxon>Craniata</taxon>
        <taxon>Vertebrata</taxon>
        <taxon>Chondrichthyes</taxon>
        <taxon>Holocephali</taxon>
        <taxon>Chimaeriformes</taxon>
        <taxon>Callorhinchidae</taxon>
        <taxon>Callorhinchus</taxon>
    </lineage>
</organism>
<dbReference type="PROSITE" id="PS50259">
    <property type="entry name" value="G_PROTEIN_RECEP_F3_4"/>
    <property type="match status" value="1"/>
</dbReference>
<evidence type="ECO:0000256" key="5">
    <source>
        <dbReference type="ARBA" id="ARBA00022729"/>
    </source>
</evidence>
<comment type="subcellular location">
    <subcellularLocation>
        <location evidence="1">Cell membrane</location>
        <topology evidence="1">Multi-pass membrane protein</topology>
    </subcellularLocation>
</comment>
<evidence type="ECO:0000256" key="12">
    <source>
        <dbReference type="SAM" id="Phobius"/>
    </source>
</evidence>
<dbReference type="Gene3D" id="3.40.50.2300">
    <property type="match status" value="2"/>
</dbReference>
<evidence type="ECO:0000256" key="9">
    <source>
        <dbReference type="ARBA" id="ARBA00023170"/>
    </source>
</evidence>
<dbReference type="GO" id="GO:0005886">
    <property type="term" value="C:plasma membrane"/>
    <property type="evidence" value="ECO:0007669"/>
    <property type="project" value="UniProtKB-SubCell"/>
</dbReference>
<keyword evidence="10" id="KW-0325">Glycoprotein</keyword>
<dbReference type="GeneTree" id="ENSGT01050000244874"/>
<dbReference type="PRINTS" id="PR00592">
    <property type="entry name" value="CASENSINGR"/>
</dbReference>
<dbReference type="InterPro" id="IPR011500">
    <property type="entry name" value="GPCR_3_9-Cys_dom"/>
</dbReference>
<sequence length="876" mass="98455">MTHTQSWIETLYICSKTMYHPLVYVLLFSVLVPVWLTEEPTCKRWGMFDLLSLSEDGDIVLGGVFSIHGNVKNQEVAFKTQPQAVKCTTFQFRLFRFAMAMIFAIKEINKDQTLLPNITLGYWISDSCGMVAMSIKTTFDFLNRLEETSTDSTCKRAPVVSAIIGDSSSARSSAIATIISPFRIPLVSYFATCACLANRKEYPSFFRTIPSDYFQVRALAQLVKHFGWTWIGTIRSDDDYGNFGMQAFTKAVQQLDVCIAFSESFHITYTREELFKTINIIKKSTTKIVVAFLGQSHMTALLKEIVRQNVTGIQWIGSEAWVTTTHLSPEESRRFLSGTIGIAIRKVHVPGLREFLLRVHPSAYPGNRLIKEFWEMTFNCTLRNGKHKVDGIKKCTGLEDLRTVNNAYTDVSQYRVTYNVYTATYAIAHALQDLLSCENGKGPFSNKRCANISNFQPWQLLHYMKTVNFNTKIGENVHFDENGDPVATYNIINWQPNDLGGTDIITVGHYDGSAPPGEEFKLREETIVWSGGRIMVPRAVCSDSCLPGTRKAAKRGQPKCCFDCTECADGQINSTVCLKCPLEYRSNDKRDHCILKEIEFLSLEETLGIALVTLALLGVCITISVLVAFYVHRDTPIVKANNSELSFLLLFALALCFLCSVTFIGEPSVWSCRLRHTAFGITFVLCISCVLGKTIVVVMAFNATLPSNNIMKWFGPTQQRLSVFILTLIQCSICTVWLCLAPPYPLKNSEYFRERIVFECHLGSAVAFYCVLGYIGLLSGVCFVVAFLARRLPDNFNEAKHITFSMLIFCAVWITFIPAYVSSPGKYTVAVEIFAILASSFGLLVCIFAPKCYIILLKKEENTKKHMMGKMASKKQ</sequence>
<keyword evidence="7" id="KW-0297">G-protein coupled receptor</keyword>
<dbReference type="GO" id="GO:0004930">
    <property type="term" value="F:G protein-coupled receptor activity"/>
    <property type="evidence" value="ECO:0007669"/>
    <property type="project" value="UniProtKB-KW"/>
</dbReference>
<feature type="transmembrane region" description="Helical" evidence="12">
    <location>
        <begin position="607"/>
        <end position="631"/>
    </location>
</feature>
<evidence type="ECO:0000256" key="7">
    <source>
        <dbReference type="ARBA" id="ARBA00023040"/>
    </source>
</evidence>
<dbReference type="SUPFAM" id="SSF53822">
    <property type="entry name" value="Periplasmic binding protein-like I"/>
    <property type="match status" value="1"/>
</dbReference>
<dbReference type="Proteomes" id="UP000314986">
    <property type="component" value="Unassembled WGS sequence"/>
</dbReference>
<gene>
    <name evidence="14" type="primary">LOC121849875</name>
</gene>
<evidence type="ECO:0000256" key="8">
    <source>
        <dbReference type="ARBA" id="ARBA00023136"/>
    </source>
</evidence>
<dbReference type="PRINTS" id="PR00248">
    <property type="entry name" value="GPCRMGR"/>
</dbReference>
<evidence type="ECO:0000256" key="2">
    <source>
        <dbReference type="ARBA" id="ARBA00007242"/>
    </source>
</evidence>
<dbReference type="InterPro" id="IPR000337">
    <property type="entry name" value="GPCR_3"/>
</dbReference>
<feature type="domain" description="G-protein coupled receptors family 3 profile" evidence="13">
    <location>
        <begin position="607"/>
        <end position="871"/>
    </location>
</feature>
<dbReference type="FunFam" id="2.10.50.30:FF:000002">
    <property type="entry name" value="Vomeronasal 2 receptor, h1"/>
    <property type="match status" value="1"/>
</dbReference>
<dbReference type="OMA" id="IFRIPMV"/>
<dbReference type="InterPro" id="IPR017978">
    <property type="entry name" value="GPCR_3_C"/>
</dbReference>